<sequence>MYSHNENVSAPRMAPTWESIHGAGVGLTVLPRPALVSRRGVGVHGKQLQGGRNSWRHISLPRTVPGTFNCLAVHIPC</sequence>
<dbReference type="AlphaFoldDB" id="A0AAE1CY26"/>
<comment type="caution">
    <text evidence="1">The sequence shown here is derived from an EMBL/GenBank/DDBJ whole genome shotgun (WGS) entry which is preliminary data.</text>
</comment>
<keyword evidence="2" id="KW-1185">Reference proteome</keyword>
<gene>
    <name evidence="1" type="ORF">RRG08_038573</name>
</gene>
<accession>A0AAE1CY26</accession>
<evidence type="ECO:0000313" key="2">
    <source>
        <dbReference type="Proteomes" id="UP001283361"/>
    </source>
</evidence>
<dbReference type="EMBL" id="JAWDGP010006272">
    <property type="protein sequence ID" value="KAK3744198.1"/>
    <property type="molecule type" value="Genomic_DNA"/>
</dbReference>
<protein>
    <submittedName>
        <fullName evidence="1">Uncharacterized protein</fullName>
    </submittedName>
</protein>
<dbReference type="Proteomes" id="UP001283361">
    <property type="component" value="Unassembled WGS sequence"/>
</dbReference>
<name>A0AAE1CY26_9GAST</name>
<proteinExistence type="predicted"/>
<organism evidence="1 2">
    <name type="scientific">Elysia crispata</name>
    <name type="common">lettuce slug</name>
    <dbReference type="NCBI Taxonomy" id="231223"/>
    <lineage>
        <taxon>Eukaryota</taxon>
        <taxon>Metazoa</taxon>
        <taxon>Spiralia</taxon>
        <taxon>Lophotrochozoa</taxon>
        <taxon>Mollusca</taxon>
        <taxon>Gastropoda</taxon>
        <taxon>Heterobranchia</taxon>
        <taxon>Euthyneura</taxon>
        <taxon>Panpulmonata</taxon>
        <taxon>Sacoglossa</taxon>
        <taxon>Placobranchoidea</taxon>
        <taxon>Plakobranchidae</taxon>
        <taxon>Elysia</taxon>
    </lineage>
</organism>
<reference evidence="1" key="1">
    <citation type="journal article" date="2023" name="G3 (Bethesda)">
        <title>A reference genome for the long-term kleptoplast-retaining sea slug Elysia crispata morphotype clarki.</title>
        <authorList>
            <person name="Eastman K.E."/>
            <person name="Pendleton A.L."/>
            <person name="Shaikh M.A."/>
            <person name="Suttiyut T."/>
            <person name="Ogas R."/>
            <person name="Tomko P."/>
            <person name="Gavelis G."/>
            <person name="Widhalm J.R."/>
            <person name="Wisecaver J.H."/>
        </authorList>
    </citation>
    <scope>NUCLEOTIDE SEQUENCE</scope>
    <source>
        <strain evidence="1">ECLA1</strain>
    </source>
</reference>
<evidence type="ECO:0000313" key="1">
    <source>
        <dbReference type="EMBL" id="KAK3744198.1"/>
    </source>
</evidence>